<sequence>MRIFIKGKAVPFATKLEKDWKETLRNQIPSQKEGITYRGLKLIFHLESLHHNKQPFDLDNLVEPVLSVLVNEKGYFGGKRANIIWWYARKTINAFEGVEIELSKNSPPSIKGKLLIDDIYSGEMPRSAKSKEIPEWLASKGIKPAKQGDKFSLHLSFPERINIGDIATGVVKSTIDCLYPLIGGTAGSPEDWRIDEMLVEKGNFSDILIKIFAGGEKKKKKLLISRNPF</sequence>
<dbReference type="RefSeq" id="WP_059176991.1">
    <property type="nucleotide sequence ID" value="NZ_BCNO01000003.1"/>
</dbReference>
<dbReference type="STRING" id="86166.TAGGR_327"/>
<organism evidence="1 2">
    <name type="scientific">Thermodesulfovibrio aggregans</name>
    <dbReference type="NCBI Taxonomy" id="86166"/>
    <lineage>
        <taxon>Bacteria</taxon>
        <taxon>Pseudomonadati</taxon>
        <taxon>Nitrospirota</taxon>
        <taxon>Thermodesulfovibrionia</taxon>
        <taxon>Thermodesulfovibrionales</taxon>
        <taxon>Thermodesulfovibrionaceae</taxon>
        <taxon>Thermodesulfovibrio</taxon>
    </lineage>
</organism>
<dbReference type="OrthoDB" id="9850713at2"/>
<evidence type="ECO:0000313" key="1">
    <source>
        <dbReference type="EMBL" id="GAQ95555.1"/>
    </source>
</evidence>
<dbReference type="Proteomes" id="UP000054976">
    <property type="component" value="Unassembled WGS sequence"/>
</dbReference>
<gene>
    <name evidence="1" type="ORF">TAGGR_327</name>
</gene>
<comment type="caution">
    <text evidence="1">The sequence shown here is derived from an EMBL/GenBank/DDBJ whole genome shotgun (WGS) entry which is preliminary data.</text>
</comment>
<reference evidence="2" key="1">
    <citation type="submission" date="2016-01" db="EMBL/GenBank/DDBJ databases">
        <title>Draft genome sequence of Thermodesulfovibrio aggregans strain TGE-P1.</title>
        <authorList>
            <person name="Sekiguchi Y."/>
            <person name="Ohashi A."/>
            <person name="Matsuura N."/>
            <person name="Tourlousse M.D."/>
        </authorList>
    </citation>
    <scope>NUCLEOTIDE SEQUENCE [LARGE SCALE GENOMIC DNA]</scope>
    <source>
        <strain evidence="2">TGE-P1</strain>
    </source>
</reference>
<name>A0A0U9HR80_9BACT</name>
<evidence type="ECO:0000313" key="2">
    <source>
        <dbReference type="Proteomes" id="UP000054976"/>
    </source>
</evidence>
<keyword evidence="2" id="KW-1185">Reference proteome</keyword>
<accession>A0A0U9HR80</accession>
<dbReference type="EMBL" id="BCNO01000003">
    <property type="protein sequence ID" value="GAQ95555.1"/>
    <property type="molecule type" value="Genomic_DNA"/>
</dbReference>
<protein>
    <submittedName>
        <fullName evidence="1">Uncharacterized protein</fullName>
    </submittedName>
</protein>
<proteinExistence type="predicted"/>
<dbReference type="AlphaFoldDB" id="A0A0U9HR80"/>